<name>A0ABD0MVY1_CIRMR</name>
<dbReference type="EC" id="3.1.26.4" evidence="2"/>
<evidence type="ECO:0000256" key="1">
    <source>
        <dbReference type="ARBA" id="ARBA00010879"/>
    </source>
</evidence>
<evidence type="ECO:0000256" key="4">
    <source>
        <dbReference type="SAM" id="MobiDB-lite"/>
    </source>
</evidence>
<proteinExistence type="inferred from homology"/>
<feature type="region of interest" description="Disordered" evidence="4">
    <location>
        <begin position="182"/>
        <end position="207"/>
    </location>
</feature>
<dbReference type="CDD" id="cd09275">
    <property type="entry name" value="RNase_HI_RT_DIRS1"/>
    <property type="match status" value="1"/>
</dbReference>
<protein>
    <recommendedName>
        <fullName evidence="2">ribonuclease H</fullName>
        <ecNumber evidence="2">3.1.26.4</ecNumber>
    </recommendedName>
</protein>
<evidence type="ECO:0000259" key="6">
    <source>
        <dbReference type="PROSITE" id="PS51898"/>
    </source>
</evidence>
<feature type="compositionally biased region" description="Low complexity" evidence="4">
    <location>
        <begin position="143"/>
        <end position="152"/>
    </location>
</feature>
<evidence type="ECO:0000256" key="3">
    <source>
        <dbReference type="ARBA" id="ARBA00023172"/>
    </source>
</evidence>
<dbReference type="Proteomes" id="UP001529510">
    <property type="component" value="Unassembled WGS sequence"/>
</dbReference>
<dbReference type="PANTHER" id="PTHR33050:SF8">
    <property type="entry name" value="REVERSE TRANSCRIPTASE DOMAIN-CONTAINING PROTEIN"/>
    <property type="match status" value="1"/>
</dbReference>
<organism evidence="7 8">
    <name type="scientific">Cirrhinus mrigala</name>
    <name type="common">Mrigala</name>
    <dbReference type="NCBI Taxonomy" id="683832"/>
    <lineage>
        <taxon>Eukaryota</taxon>
        <taxon>Metazoa</taxon>
        <taxon>Chordata</taxon>
        <taxon>Craniata</taxon>
        <taxon>Vertebrata</taxon>
        <taxon>Euteleostomi</taxon>
        <taxon>Actinopterygii</taxon>
        <taxon>Neopterygii</taxon>
        <taxon>Teleostei</taxon>
        <taxon>Ostariophysi</taxon>
        <taxon>Cypriniformes</taxon>
        <taxon>Cyprinidae</taxon>
        <taxon>Labeoninae</taxon>
        <taxon>Labeonini</taxon>
        <taxon>Cirrhinus</taxon>
    </lineage>
</organism>
<dbReference type="SUPFAM" id="SSF56672">
    <property type="entry name" value="DNA/RNA polymerases"/>
    <property type="match status" value="1"/>
</dbReference>
<dbReference type="EMBL" id="JAMKFB020000045">
    <property type="protein sequence ID" value="KAL0154127.1"/>
    <property type="molecule type" value="Genomic_DNA"/>
</dbReference>
<gene>
    <name evidence="7" type="ORF">M9458_050586</name>
</gene>
<dbReference type="InterPro" id="IPR052055">
    <property type="entry name" value="Hepadnavirus_pol/RT"/>
</dbReference>
<dbReference type="InterPro" id="IPR043128">
    <property type="entry name" value="Rev_trsase/Diguanyl_cyclase"/>
</dbReference>
<dbReference type="CDD" id="cd03714">
    <property type="entry name" value="RT_DIRS1"/>
    <property type="match status" value="1"/>
</dbReference>
<evidence type="ECO:0000313" key="8">
    <source>
        <dbReference type="Proteomes" id="UP001529510"/>
    </source>
</evidence>
<feature type="domain" description="Tyr recombinase" evidence="6">
    <location>
        <begin position="993"/>
        <end position="1193"/>
    </location>
</feature>
<dbReference type="SUPFAM" id="SSF56349">
    <property type="entry name" value="DNA breaking-rejoining enzymes"/>
    <property type="match status" value="1"/>
</dbReference>
<keyword evidence="5" id="KW-0732">Signal</keyword>
<dbReference type="Pfam" id="PF00078">
    <property type="entry name" value="RVT_1"/>
    <property type="match status" value="1"/>
</dbReference>
<evidence type="ECO:0000256" key="2">
    <source>
        <dbReference type="ARBA" id="ARBA00012180"/>
    </source>
</evidence>
<dbReference type="InterPro" id="IPR000477">
    <property type="entry name" value="RT_dom"/>
</dbReference>
<feature type="compositionally biased region" description="Pro residues" evidence="4">
    <location>
        <begin position="108"/>
        <end position="117"/>
    </location>
</feature>
<dbReference type="Gene3D" id="3.10.10.10">
    <property type="entry name" value="HIV Type 1 Reverse Transcriptase, subunit A, domain 1"/>
    <property type="match status" value="1"/>
</dbReference>
<keyword evidence="3" id="KW-0233">DNA recombination</keyword>
<dbReference type="Gene3D" id="3.30.70.270">
    <property type="match status" value="1"/>
</dbReference>
<dbReference type="InterPro" id="IPR002104">
    <property type="entry name" value="Integrase_catalytic"/>
</dbReference>
<dbReference type="PROSITE" id="PS51898">
    <property type="entry name" value="TYR_RECOMBINASE"/>
    <property type="match status" value="1"/>
</dbReference>
<dbReference type="GO" id="GO:0006310">
    <property type="term" value="P:DNA recombination"/>
    <property type="evidence" value="ECO:0007669"/>
    <property type="project" value="UniProtKB-KW"/>
</dbReference>
<dbReference type="AlphaFoldDB" id="A0ABD0MVY1"/>
<feature type="region of interest" description="Disordered" evidence="4">
    <location>
        <begin position="106"/>
        <end position="153"/>
    </location>
</feature>
<dbReference type="PANTHER" id="PTHR33050">
    <property type="entry name" value="REVERSE TRANSCRIPTASE DOMAIN-CONTAINING PROTEIN"/>
    <property type="match status" value="1"/>
</dbReference>
<accession>A0ABD0MVY1</accession>
<comment type="similarity">
    <text evidence="1">Belongs to the beta type-B retroviral polymerase family. HERV class-II K(HML-2) pol subfamily.</text>
</comment>
<dbReference type="InterPro" id="IPR043502">
    <property type="entry name" value="DNA/RNA_pol_sf"/>
</dbReference>
<keyword evidence="8" id="KW-1185">Reference proteome</keyword>
<feature type="compositionally biased region" description="Polar residues" evidence="4">
    <location>
        <begin position="182"/>
        <end position="193"/>
    </location>
</feature>
<sequence length="1200" mass="133289">MKVSVFLTLLTHLAIMSSNANDEDPWIESIEESQQQQTQTGEAIIDENVAVRRSTRLASKASFSPSISDWPLPKILEVLFKSHISVPTGATHEELFNLLCENIDVPAPHSPPPPPPAGKKNMQKRKNHEPASATGAPKRACGSSSSARSSHSTIQNIDPVLSALSSIQSSITAMNSRIQALESGSTSRNSENLLYSGPASSSTASTTLQLPGTEHQLRSQIIAGNDVNFIKILLGPELSDGRVVDCGDVSVILKDNDPRLSKTLTLAEFVVAFGVYRDVICEVFPSRRAELDTYLAIIADLAVTYGGTLFYEYHKSFSAKAAMFIQRFNRRLDWSVGDLTRISRHFTGHQALSCSICGSHTHTPNLCPKTVSLQSPKPGSNLQPDPKLLWRRSPQVSVPETNPICEKGEKEIKPSTPVSVSKLGRALKNHPNRCFVNYLLTGLVQGFIAGLCWMPNYSLVCKNLLSALKEPEIVDSLLEKEVNKGFMIGPFDDPPFPVFRINPIGIATRKYSGKKRLIIDLSAPHIDSAQSINSLIPLAHFSLCYATIDDAIKLIKKAGRGAWLAKADISDAFKVMPLHPSQWHLFGVKWRNKLYFSVRLTFGCRSSPKIFDTLSKALCWILLNNCKLPFVLHLLDDFLLVDYPHVKPDRCISALKYTFNDLGVPLSEEKTLGPLKTIEFLGITLDSNLMQASLPLEKLDRIREIMGNTIKADSFSKRDLLSLLGHLNFAMRIIPQGRSFIARLLELSKSVKNLNDKVTLDEGCRSDLSFWSLLLNNWNGISFFHYDELESSTTLKLYTDAAPSIGFGGVFNGQWFASTWPTELLSVPFNTLSTALLELYPIVIACILWGKHWSREQIICFCENEATVQIINKGRSSVPFINRFVRRLTWLSILGNFHFRAAHIPGLNNQIADSLSRFEFQKFHLLCPEAAPSSLSTVMNLKIQPSSIKSMIAGIQFHLRCLDPSTNSLLGNPSIRLLLNGLKREKPQGNDQRLPFTLSLLIKLISRLRAGCFGSYTDSMLESALLTAFYGFLRGGEFTTRTNTFNPSQDLTISDVTIYSQYFTIYLKHSKTDREKEGTVIYVSGSNSDFCPLSSMLAYLKSRPQAGPQDPLFATEEGKPMSRAWFSSHLRLLCQYCGLPPERYTAHSLRIGAATTAASSTPVSTLKAMGRWSSVAYERYLRPDTRAILEAQKAMSAAHK</sequence>
<dbReference type="InterPro" id="IPR011010">
    <property type="entry name" value="DNA_brk_join_enz"/>
</dbReference>
<dbReference type="Gene3D" id="1.10.443.10">
    <property type="entry name" value="Intergrase catalytic core"/>
    <property type="match status" value="1"/>
</dbReference>
<comment type="caution">
    <text evidence="7">The sequence shown here is derived from an EMBL/GenBank/DDBJ whole genome shotgun (WGS) entry which is preliminary data.</text>
</comment>
<evidence type="ECO:0000256" key="5">
    <source>
        <dbReference type="SAM" id="SignalP"/>
    </source>
</evidence>
<evidence type="ECO:0000313" key="7">
    <source>
        <dbReference type="EMBL" id="KAL0154127.1"/>
    </source>
</evidence>
<dbReference type="InterPro" id="IPR013762">
    <property type="entry name" value="Integrase-like_cat_sf"/>
</dbReference>
<feature type="signal peptide" evidence="5">
    <location>
        <begin position="1"/>
        <end position="20"/>
    </location>
</feature>
<reference evidence="7 8" key="1">
    <citation type="submission" date="2024-05" db="EMBL/GenBank/DDBJ databases">
        <title>Genome sequencing and assembly of Indian major carp, Cirrhinus mrigala (Hamilton, 1822).</title>
        <authorList>
            <person name="Mohindra V."/>
            <person name="Chowdhury L.M."/>
            <person name="Lal K."/>
            <person name="Jena J.K."/>
        </authorList>
    </citation>
    <scope>NUCLEOTIDE SEQUENCE [LARGE SCALE GENOMIC DNA]</scope>
    <source>
        <strain evidence="7">CM1030</strain>
        <tissue evidence="7">Blood</tissue>
    </source>
</reference>
<feature type="chain" id="PRO_5044828520" description="ribonuclease H" evidence="5">
    <location>
        <begin position="21"/>
        <end position="1200"/>
    </location>
</feature>
<dbReference type="GO" id="GO:0004523">
    <property type="term" value="F:RNA-DNA hybrid ribonuclease activity"/>
    <property type="evidence" value="ECO:0007669"/>
    <property type="project" value="UniProtKB-EC"/>
</dbReference>